<dbReference type="EMBL" id="CP124535">
    <property type="protein sequence ID" value="WGV17313.1"/>
    <property type="molecule type" value="Genomic_DNA"/>
</dbReference>
<evidence type="ECO:0000313" key="1">
    <source>
        <dbReference type="EMBL" id="WGV17313.1"/>
    </source>
</evidence>
<accession>A0ABY8Q9E5</accession>
<name>A0ABY8Q9E5_9RHOB</name>
<evidence type="ECO:0000313" key="2">
    <source>
        <dbReference type="Proteomes" id="UP001230978"/>
    </source>
</evidence>
<gene>
    <name evidence="1" type="ORF">QF092_05780</name>
</gene>
<proteinExistence type="predicted"/>
<reference evidence="1 2" key="1">
    <citation type="submission" date="2023-04" db="EMBL/GenBank/DDBJ databases">
        <title>YMD61, complete Genome.</title>
        <authorList>
            <person name="Zhang J."/>
        </authorList>
    </citation>
    <scope>NUCLEOTIDE SEQUENCE [LARGE SCALE GENOMIC DNA]</scope>
    <source>
        <strain evidence="1 2">YMD61</strain>
    </source>
</reference>
<sequence length="101" mass="10725">MRLTPVLSEQDQRRVTEHAITLVDPPISQPAREVERCLIVRVPVGQEDGQAVVALDGTLTALVGLAQNAKSPAVAGPYESFLDLAAGARLRRNPCALGADI</sequence>
<dbReference type="Proteomes" id="UP001230978">
    <property type="component" value="Chromosome"/>
</dbReference>
<protein>
    <submittedName>
        <fullName evidence="1">Uncharacterized protein</fullName>
    </submittedName>
</protein>
<organism evidence="1 2">
    <name type="scientific">Fuscovulum ytuae</name>
    <dbReference type="NCBI Taxonomy" id="3042299"/>
    <lineage>
        <taxon>Bacteria</taxon>
        <taxon>Pseudomonadati</taxon>
        <taxon>Pseudomonadota</taxon>
        <taxon>Alphaproteobacteria</taxon>
        <taxon>Rhodobacterales</taxon>
        <taxon>Paracoccaceae</taxon>
        <taxon>Fuscovulum</taxon>
    </lineage>
</organism>
<dbReference type="RefSeq" id="WP_281468491.1">
    <property type="nucleotide sequence ID" value="NZ_CP124535.1"/>
</dbReference>
<keyword evidence="2" id="KW-1185">Reference proteome</keyword>